<keyword evidence="1 5" id="KW-1003">Cell membrane</keyword>
<dbReference type="InterPro" id="IPR009825">
    <property type="entry name" value="ECF_substrate-spec-like"/>
</dbReference>
<evidence type="ECO:0000256" key="3">
    <source>
        <dbReference type="ARBA" id="ARBA00022989"/>
    </source>
</evidence>
<comment type="caution">
    <text evidence="6">The sequence shown here is derived from an EMBL/GenBank/DDBJ whole genome shotgun (WGS) entry which is preliminary data.</text>
</comment>
<keyword evidence="2 5" id="KW-0812">Transmembrane</keyword>
<accession>A0A0R2HYR2</accession>
<evidence type="ECO:0000256" key="2">
    <source>
        <dbReference type="ARBA" id="ARBA00022692"/>
    </source>
</evidence>
<feature type="transmembrane region" description="Helical" evidence="5">
    <location>
        <begin position="115"/>
        <end position="137"/>
    </location>
</feature>
<evidence type="ECO:0000256" key="4">
    <source>
        <dbReference type="ARBA" id="ARBA00023136"/>
    </source>
</evidence>
<gene>
    <name evidence="6" type="ORF">IV74_GL001228</name>
</gene>
<dbReference type="GeneID" id="89589728"/>
<dbReference type="eggNOG" id="COG4720">
    <property type="taxonomic scope" value="Bacteria"/>
</dbReference>
<organism evidence="6 7">
    <name type="scientific">Carnobacterium divergens DSM 20623</name>
    <dbReference type="NCBI Taxonomy" id="1449336"/>
    <lineage>
        <taxon>Bacteria</taxon>
        <taxon>Bacillati</taxon>
        <taxon>Bacillota</taxon>
        <taxon>Bacilli</taxon>
        <taxon>Lactobacillales</taxon>
        <taxon>Carnobacteriaceae</taxon>
        <taxon>Carnobacterium</taxon>
    </lineage>
</organism>
<dbReference type="EMBL" id="JQBS01000001">
    <property type="protein sequence ID" value="KRN57970.1"/>
    <property type="molecule type" value="Genomic_DNA"/>
</dbReference>
<dbReference type="PANTHER" id="PTHR37815:SF3">
    <property type="entry name" value="UPF0397 PROTEIN SPR0429"/>
    <property type="match status" value="1"/>
</dbReference>
<feature type="transmembrane region" description="Helical" evidence="5">
    <location>
        <begin position="6"/>
        <end position="28"/>
    </location>
</feature>
<reference evidence="6 7" key="1">
    <citation type="journal article" date="2015" name="Genome Announc.">
        <title>Expanding the biotechnology potential of lactobacilli through comparative genomics of 213 strains and associated genera.</title>
        <authorList>
            <person name="Sun Z."/>
            <person name="Harris H.M."/>
            <person name="McCann A."/>
            <person name="Guo C."/>
            <person name="Argimon S."/>
            <person name="Zhang W."/>
            <person name="Yang X."/>
            <person name="Jeffery I.B."/>
            <person name="Cooney J.C."/>
            <person name="Kagawa T.F."/>
            <person name="Liu W."/>
            <person name="Song Y."/>
            <person name="Salvetti E."/>
            <person name="Wrobel A."/>
            <person name="Rasinkangas P."/>
            <person name="Parkhill J."/>
            <person name="Rea M.C."/>
            <person name="O'Sullivan O."/>
            <person name="Ritari J."/>
            <person name="Douillard F.P."/>
            <person name="Paul Ross R."/>
            <person name="Yang R."/>
            <person name="Briner A.E."/>
            <person name="Felis G.E."/>
            <person name="de Vos W.M."/>
            <person name="Barrangou R."/>
            <person name="Klaenhammer T.R."/>
            <person name="Caufield P.W."/>
            <person name="Cui Y."/>
            <person name="Zhang H."/>
            <person name="O'Toole P.W."/>
        </authorList>
    </citation>
    <scope>NUCLEOTIDE SEQUENCE [LARGE SCALE GENOMIC DNA]</scope>
    <source>
        <strain evidence="6 7">DSM 20623</strain>
    </source>
</reference>
<dbReference type="PANTHER" id="PTHR37815">
    <property type="entry name" value="UPF0397 PROTEIN BC_2624-RELATED"/>
    <property type="match status" value="1"/>
</dbReference>
<dbReference type="Gene3D" id="1.10.1760.20">
    <property type="match status" value="1"/>
</dbReference>
<comment type="subcellular location">
    <subcellularLocation>
        <location evidence="5">Cell membrane</location>
        <topology evidence="5">Multi-pass membrane protein</topology>
    </subcellularLocation>
</comment>
<sequence>MKKELSVKTIVAIGIGSALFVILGRFAVIPTGIPNTNLETTYPFLALMAVLFGPIAGGLIGLIGHTLKDFTTYGGAWWSWIVCSGIIGVIYGLAGSKIRLAAGEFGKKEIFRFNVYQVIGNIIVWAGIAPVLDILIYSEPANKVFAQGVLASVLNIISVGIIGTLMMVVYAATRTKKGSLKKD</sequence>
<keyword evidence="7" id="KW-1185">Reference proteome</keyword>
<evidence type="ECO:0000256" key="5">
    <source>
        <dbReference type="HAMAP-Rule" id="MF_01572"/>
    </source>
</evidence>
<dbReference type="HAMAP" id="MF_01572">
    <property type="entry name" value="UPF0397"/>
    <property type="match status" value="1"/>
</dbReference>
<feature type="transmembrane region" description="Helical" evidence="5">
    <location>
        <begin position="40"/>
        <end position="63"/>
    </location>
</feature>
<dbReference type="AlphaFoldDB" id="A0A0R2HYR2"/>
<evidence type="ECO:0000313" key="7">
    <source>
        <dbReference type="Proteomes" id="UP000051658"/>
    </source>
</evidence>
<protein>
    <recommendedName>
        <fullName evidence="5">UPF0397 protein IV74_GL001228</fullName>
    </recommendedName>
</protein>
<dbReference type="Pfam" id="PF07155">
    <property type="entry name" value="ECF-ribofla_trS"/>
    <property type="match status" value="1"/>
</dbReference>
<dbReference type="InterPro" id="IPR022914">
    <property type="entry name" value="UPF0397"/>
</dbReference>
<evidence type="ECO:0000313" key="6">
    <source>
        <dbReference type="EMBL" id="KRN57970.1"/>
    </source>
</evidence>
<feature type="transmembrane region" description="Helical" evidence="5">
    <location>
        <begin position="149"/>
        <end position="172"/>
    </location>
</feature>
<dbReference type="RefSeq" id="WP_034568235.1">
    <property type="nucleotide sequence ID" value="NZ_JQBS01000001.1"/>
</dbReference>
<dbReference type="Proteomes" id="UP000051658">
    <property type="component" value="Unassembled WGS sequence"/>
</dbReference>
<dbReference type="GO" id="GO:0005886">
    <property type="term" value="C:plasma membrane"/>
    <property type="evidence" value="ECO:0007669"/>
    <property type="project" value="UniProtKB-SubCell"/>
</dbReference>
<comment type="similarity">
    <text evidence="5">Belongs to the UPF0397 family.</text>
</comment>
<keyword evidence="4 5" id="KW-0472">Membrane</keyword>
<keyword evidence="3 5" id="KW-1133">Transmembrane helix</keyword>
<dbReference type="NCBIfam" id="NF010182">
    <property type="entry name" value="PRK13661.1"/>
    <property type="match status" value="1"/>
</dbReference>
<proteinExistence type="inferred from homology"/>
<dbReference type="PATRIC" id="fig|1449336.4.peg.1254"/>
<feature type="transmembrane region" description="Helical" evidence="5">
    <location>
        <begin position="75"/>
        <end position="94"/>
    </location>
</feature>
<evidence type="ECO:0000256" key="1">
    <source>
        <dbReference type="ARBA" id="ARBA00022475"/>
    </source>
</evidence>
<name>A0A0R2HYR2_CARDV</name>